<dbReference type="PANTHER" id="PTHR33445">
    <property type="entry name" value="ATP SYNTHASE SUBUNIT B', CHLOROPLASTIC"/>
    <property type="match status" value="1"/>
</dbReference>
<evidence type="ECO:0000256" key="10">
    <source>
        <dbReference type="ARBA" id="ARBA00023310"/>
    </source>
</evidence>
<keyword evidence="7 13" id="KW-1133">Transmembrane helix</keyword>
<keyword evidence="2 13" id="KW-0813">Transport</keyword>
<keyword evidence="8 13" id="KW-0406">Ion transport</keyword>
<evidence type="ECO:0000256" key="1">
    <source>
        <dbReference type="ARBA" id="ARBA00005513"/>
    </source>
</evidence>
<dbReference type="NCBIfam" id="NF009992">
    <property type="entry name" value="PRK13461.1"/>
    <property type="match status" value="1"/>
</dbReference>
<reference evidence="15 16" key="1">
    <citation type="submission" date="2023-11" db="EMBL/GenBank/DDBJ databases">
        <title>Draft genome sequence of a psychrophilic Clostridium strain from permafrost water brine.</title>
        <authorList>
            <person name="Shcherbakova V.A."/>
            <person name="Trubitsyn V.E."/>
            <person name="Zakharyuk A.G."/>
        </authorList>
    </citation>
    <scope>NUCLEOTIDE SEQUENCE [LARGE SCALE GENOMIC DNA]</scope>
    <source>
        <strain evidence="15 16">14F</strain>
    </source>
</reference>
<dbReference type="Pfam" id="PF00430">
    <property type="entry name" value="ATP-synt_B"/>
    <property type="match status" value="1"/>
</dbReference>
<dbReference type="EMBL" id="JAZHFS010000024">
    <property type="protein sequence ID" value="MEF2114506.1"/>
    <property type="molecule type" value="Genomic_DNA"/>
</dbReference>
<proteinExistence type="inferred from homology"/>
<name>A0ABU7USW5_9CLOT</name>
<comment type="similarity">
    <text evidence="1 13 14">Belongs to the ATPase B chain family.</text>
</comment>
<dbReference type="NCBIfam" id="TIGR01144">
    <property type="entry name" value="ATP_synt_b"/>
    <property type="match status" value="1"/>
</dbReference>
<evidence type="ECO:0000256" key="5">
    <source>
        <dbReference type="ARBA" id="ARBA00022692"/>
    </source>
</evidence>
<evidence type="ECO:0000256" key="14">
    <source>
        <dbReference type="RuleBase" id="RU003848"/>
    </source>
</evidence>
<evidence type="ECO:0000256" key="8">
    <source>
        <dbReference type="ARBA" id="ARBA00023065"/>
    </source>
</evidence>
<dbReference type="CDD" id="cd06503">
    <property type="entry name" value="ATP-synt_Fo_b"/>
    <property type="match status" value="1"/>
</dbReference>
<protein>
    <recommendedName>
        <fullName evidence="13">ATP synthase subunit b</fullName>
    </recommendedName>
    <alternativeName>
        <fullName evidence="13">ATP synthase F(0) sector subunit b</fullName>
    </alternativeName>
    <alternativeName>
        <fullName evidence="13">ATPase subunit I</fullName>
    </alternativeName>
    <alternativeName>
        <fullName evidence="13">F-type ATPase subunit b</fullName>
        <shortName evidence="13">F-ATPase subunit b</shortName>
    </alternativeName>
</protein>
<dbReference type="InterPro" id="IPR005864">
    <property type="entry name" value="ATP_synth_F0_bsu_bac"/>
</dbReference>
<dbReference type="Proteomes" id="UP001498469">
    <property type="component" value="Unassembled WGS sequence"/>
</dbReference>
<gene>
    <name evidence="13" type="primary">atpF</name>
    <name evidence="15" type="ORF">SJI18_19625</name>
</gene>
<keyword evidence="6 13" id="KW-0375">Hydrogen ion transport</keyword>
<dbReference type="InterPro" id="IPR002146">
    <property type="entry name" value="ATP_synth_b/b'su_bac/chlpt"/>
</dbReference>
<keyword evidence="10 13" id="KW-0066">ATP synthesis</keyword>
<evidence type="ECO:0000256" key="6">
    <source>
        <dbReference type="ARBA" id="ARBA00022781"/>
    </source>
</evidence>
<keyword evidence="16" id="KW-1185">Reference proteome</keyword>
<evidence type="ECO:0000256" key="2">
    <source>
        <dbReference type="ARBA" id="ARBA00022448"/>
    </source>
</evidence>
<dbReference type="InterPro" id="IPR050059">
    <property type="entry name" value="ATP_synthase_B_chain"/>
</dbReference>
<keyword evidence="5 13" id="KW-0812">Transmembrane</keyword>
<organism evidence="15 16">
    <name type="scientific">Clostridium frigoriphilum</name>
    <dbReference type="NCBI Taxonomy" id="443253"/>
    <lineage>
        <taxon>Bacteria</taxon>
        <taxon>Bacillati</taxon>
        <taxon>Bacillota</taxon>
        <taxon>Clostridia</taxon>
        <taxon>Eubacteriales</taxon>
        <taxon>Clostridiaceae</taxon>
        <taxon>Clostridium</taxon>
    </lineage>
</organism>
<evidence type="ECO:0000313" key="15">
    <source>
        <dbReference type="EMBL" id="MEF2114506.1"/>
    </source>
</evidence>
<comment type="caution">
    <text evidence="15">The sequence shown here is derived from an EMBL/GenBank/DDBJ whole genome shotgun (WGS) entry which is preliminary data.</text>
</comment>
<evidence type="ECO:0000256" key="12">
    <source>
        <dbReference type="ARBA" id="ARBA00037847"/>
    </source>
</evidence>
<feature type="transmembrane region" description="Helical" evidence="13">
    <location>
        <begin position="6"/>
        <end position="24"/>
    </location>
</feature>
<evidence type="ECO:0000256" key="3">
    <source>
        <dbReference type="ARBA" id="ARBA00022475"/>
    </source>
</evidence>
<comment type="subunit">
    <text evidence="13">F-type ATPases have 2 components, F(1) - the catalytic core - and F(0) - the membrane proton channel. F(1) has five subunits: alpha(3), beta(3), gamma(1), delta(1), epsilon(1). F(0) has three main subunits: a(1), b(2) and c(10-14). The alpha and beta chains form an alternating ring which encloses part of the gamma chain. F(1) is attached to F(0) by a central stalk formed by the gamma and epsilon chains, while a peripheral stalk is formed by the delta and b chains.</text>
</comment>
<evidence type="ECO:0000313" key="16">
    <source>
        <dbReference type="Proteomes" id="UP001498469"/>
    </source>
</evidence>
<sequence>MNLTINWNTIIFTIINFIVLLFVLKHFFSKPVNKIMDDRKNGINTSIKNAKDNEQKAEISRIEKDKLLHESKTKGREIVEEYKVKAQNISQEIIDDAKKESTILMERSRVEIEREKDKATSEIQKQVIDLSLILSEKALEKHIDEKEHRKLIEDFIVKVGS</sequence>
<evidence type="ECO:0000256" key="13">
    <source>
        <dbReference type="HAMAP-Rule" id="MF_01398"/>
    </source>
</evidence>
<evidence type="ECO:0000256" key="11">
    <source>
        <dbReference type="ARBA" id="ARBA00025198"/>
    </source>
</evidence>
<evidence type="ECO:0000256" key="9">
    <source>
        <dbReference type="ARBA" id="ARBA00023136"/>
    </source>
</evidence>
<evidence type="ECO:0000256" key="7">
    <source>
        <dbReference type="ARBA" id="ARBA00022989"/>
    </source>
</evidence>
<accession>A0ABU7USW5</accession>
<comment type="subcellular location">
    <subcellularLocation>
        <location evidence="13">Cell membrane</location>
        <topology evidence="13">Single-pass membrane protein</topology>
    </subcellularLocation>
    <subcellularLocation>
        <location evidence="12">Endomembrane system</location>
        <topology evidence="12">Single-pass membrane protein</topology>
    </subcellularLocation>
</comment>
<dbReference type="HAMAP" id="MF_01398">
    <property type="entry name" value="ATP_synth_b_bprime"/>
    <property type="match status" value="1"/>
</dbReference>
<keyword evidence="3 13" id="KW-1003">Cell membrane</keyword>
<evidence type="ECO:0000256" key="4">
    <source>
        <dbReference type="ARBA" id="ARBA00022547"/>
    </source>
</evidence>
<keyword evidence="4 13" id="KW-0138">CF(0)</keyword>
<dbReference type="PANTHER" id="PTHR33445:SF1">
    <property type="entry name" value="ATP SYNTHASE SUBUNIT B"/>
    <property type="match status" value="1"/>
</dbReference>
<keyword evidence="9 13" id="KW-0472">Membrane</keyword>
<comment type="function">
    <text evidence="13">Component of the F(0) channel, it forms part of the peripheral stalk, linking F(1) to F(0).</text>
</comment>
<comment type="function">
    <text evidence="11 13">F(1)F(0) ATP synthase produces ATP from ADP in the presence of a proton or sodium gradient. F-type ATPases consist of two structural domains, F(1) containing the extramembraneous catalytic core and F(0) containing the membrane proton channel, linked together by a central stalk and a peripheral stalk. During catalysis, ATP synthesis in the catalytic domain of F(1) is coupled via a rotary mechanism of the central stalk subunits to proton translocation.</text>
</comment>